<dbReference type="Proteomes" id="UP001497700">
    <property type="component" value="Unassembled WGS sequence"/>
</dbReference>
<gene>
    <name evidence="1" type="ORF">F4820DRAFT_437148</name>
</gene>
<reference evidence="1 2" key="1">
    <citation type="journal article" date="2022" name="New Phytol.">
        <title>Ecological generalism drives hyperdiversity of secondary metabolite gene clusters in xylarialean endophytes.</title>
        <authorList>
            <person name="Franco M.E.E."/>
            <person name="Wisecaver J.H."/>
            <person name="Arnold A.E."/>
            <person name="Ju Y.M."/>
            <person name="Slot J.C."/>
            <person name="Ahrendt S."/>
            <person name="Moore L.P."/>
            <person name="Eastman K.E."/>
            <person name="Scott K."/>
            <person name="Konkel Z."/>
            <person name="Mondo S.J."/>
            <person name="Kuo A."/>
            <person name="Hayes R.D."/>
            <person name="Haridas S."/>
            <person name="Andreopoulos B."/>
            <person name="Riley R."/>
            <person name="LaButti K."/>
            <person name="Pangilinan J."/>
            <person name="Lipzen A."/>
            <person name="Amirebrahimi M."/>
            <person name="Yan J."/>
            <person name="Adam C."/>
            <person name="Keymanesh K."/>
            <person name="Ng V."/>
            <person name="Louie K."/>
            <person name="Northen T."/>
            <person name="Drula E."/>
            <person name="Henrissat B."/>
            <person name="Hsieh H.M."/>
            <person name="Youens-Clark K."/>
            <person name="Lutzoni F."/>
            <person name="Miadlikowska J."/>
            <person name="Eastwood D.C."/>
            <person name="Hamelin R.C."/>
            <person name="Grigoriev I.V."/>
            <person name="U'Ren J.M."/>
        </authorList>
    </citation>
    <scope>NUCLEOTIDE SEQUENCE [LARGE SCALE GENOMIC DNA]</scope>
    <source>
        <strain evidence="1 2">CBS 119005</strain>
    </source>
</reference>
<comment type="caution">
    <text evidence="1">The sequence shown here is derived from an EMBL/GenBank/DDBJ whole genome shotgun (WGS) entry which is preliminary data.</text>
</comment>
<accession>A0ACB9YM24</accession>
<evidence type="ECO:0000313" key="1">
    <source>
        <dbReference type="EMBL" id="KAI4860344.1"/>
    </source>
</evidence>
<protein>
    <submittedName>
        <fullName evidence="1">Uncharacterized protein</fullName>
    </submittedName>
</protein>
<evidence type="ECO:0000313" key="2">
    <source>
        <dbReference type="Proteomes" id="UP001497700"/>
    </source>
</evidence>
<keyword evidence="2" id="KW-1185">Reference proteome</keyword>
<dbReference type="EMBL" id="MU393590">
    <property type="protein sequence ID" value="KAI4860344.1"/>
    <property type="molecule type" value="Genomic_DNA"/>
</dbReference>
<name>A0ACB9YM24_9PEZI</name>
<organism evidence="1 2">
    <name type="scientific">Hypoxylon rubiginosum</name>
    <dbReference type="NCBI Taxonomy" id="110542"/>
    <lineage>
        <taxon>Eukaryota</taxon>
        <taxon>Fungi</taxon>
        <taxon>Dikarya</taxon>
        <taxon>Ascomycota</taxon>
        <taxon>Pezizomycotina</taxon>
        <taxon>Sordariomycetes</taxon>
        <taxon>Xylariomycetidae</taxon>
        <taxon>Xylariales</taxon>
        <taxon>Hypoxylaceae</taxon>
        <taxon>Hypoxylon</taxon>
    </lineage>
</organism>
<sequence>MNAIWKFLNEKKTKFKEGLNNFTAGSSDKFNDAKIDGDDNEIAQDGKDNKCNHRGDWNSTGQEGTGHRNDVNGNRNRTHQLVAHNVADTLGNNHKIAQKGNGNKSKTTGEGKTIVQYMEGDEYIDAEVEYIQGKELKGFDAWYTGLQNSWPWNRVFG</sequence>
<proteinExistence type="predicted"/>